<dbReference type="EMBL" id="JACRSW010000031">
    <property type="protein sequence ID" value="MBC8557746.1"/>
    <property type="molecule type" value="Genomic_DNA"/>
</dbReference>
<dbReference type="Gene3D" id="3.40.50.2000">
    <property type="entry name" value="Glycogen Phosphorylase B"/>
    <property type="match status" value="2"/>
</dbReference>
<dbReference type="InterPro" id="IPR001296">
    <property type="entry name" value="Glyco_trans_1"/>
</dbReference>
<keyword evidence="4" id="KW-1185">Reference proteome</keyword>
<accession>A0ABR7MVC2</accession>
<evidence type="ECO:0000313" key="3">
    <source>
        <dbReference type="EMBL" id="MBC8557746.1"/>
    </source>
</evidence>
<dbReference type="SUPFAM" id="SSF53756">
    <property type="entry name" value="UDP-Glycosyltransferase/glycogen phosphorylase"/>
    <property type="match status" value="1"/>
</dbReference>
<dbReference type="InterPro" id="IPR028098">
    <property type="entry name" value="Glyco_trans_4-like_N"/>
</dbReference>
<evidence type="ECO:0000313" key="4">
    <source>
        <dbReference type="Proteomes" id="UP000637513"/>
    </source>
</evidence>
<dbReference type="Pfam" id="PF00534">
    <property type="entry name" value="Glycos_transf_1"/>
    <property type="match status" value="1"/>
</dbReference>
<comment type="caution">
    <text evidence="3">The sequence shown here is derived from an EMBL/GenBank/DDBJ whole genome shotgun (WGS) entry which is preliminary data.</text>
</comment>
<dbReference type="CDD" id="cd03808">
    <property type="entry name" value="GT4_CapM-like"/>
    <property type="match status" value="1"/>
</dbReference>
<proteinExistence type="predicted"/>
<evidence type="ECO:0000259" key="1">
    <source>
        <dbReference type="Pfam" id="PF00534"/>
    </source>
</evidence>
<dbReference type="PANTHER" id="PTHR45947:SF3">
    <property type="entry name" value="SULFOQUINOVOSYL TRANSFERASE SQD2"/>
    <property type="match status" value="1"/>
</dbReference>
<sequence>MKKKALLVTRVSGFVPQFETDAVHILQDMGYEVHYAANFDQIVYGKDNSRAVALGLICHPIPFARKLFCKENRKAYRMLKELMKKEQFDLVHCHMPLTGVLARMAAKKTKTATVIYTGHGFHFYSGASVKHWIFYPIERFMARYTDGLVTINEEDYQRAKKFPVRGKVYRIHGVGIDCEQLLKKAEQNVDQDSKTEQSSWKEKVTLLTVGELAPGKNHKVVLDALAKLSNPDIGYYICGEGQCMEALRQRVRELKLEKQVHFLGYRTDVVSLLKKADIFVFPSLREGMPVAVMEAMALACPVVAYDIRGCRELIVDQKGGILLQDKSIEALTQAIQELANDPSERKRFGVFNQEKVKEYSDTVVKEERKRIYKEVLREAERQDRRNIFRSTLKGRKEGQKTE</sequence>
<feature type="domain" description="Glycosyltransferase subfamily 4-like N-terminal" evidence="2">
    <location>
        <begin position="26"/>
        <end position="179"/>
    </location>
</feature>
<evidence type="ECO:0000259" key="2">
    <source>
        <dbReference type="Pfam" id="PF13439"/>
    </source>
</evidence>
<dbReference type="Pfam" id="PF13439">
    <property type="entry name" value="Glyco_transf_4"/>
    <property type="match status" value="1"/>
</dbReference>
<organism evidence="3 4">
    <name type="scientific">Jutongia hominis</name>
    <dbReference type="NCBI Taxonomy" id="2763664"/>
    <lineage>
        <taxon>Bacteria</taxon>
        <taxon>Bacillati</taxon>
        <taxon>Bacillota</taxon>
        <taxon>Clostridia</taxon>
        <taxon>Lachnospirales</taxon>
        <taxon>Lachnospiraceae</taxon>
        <taxon>Jutongia</taxon>
    </lineage>
</organism>
<dbReference type="PANTHER" id="PTHR45947">
    <property type="entry name" value="SULFOQUINOVOSYL TRANSFERASE SQD2"/>
    <property type="match status" value="1"/>
</dbReference>
<gene>
    <name evidence="3" type="ORF">H8700_08500</name>
</gene>
<feature type="domain" description="Glycosyl transferase family 1" evidence="1">
    <location>
        <begin position="194"/>
        <end position="349"/>
    </location>
</feature>
<protein>
    <submittedName>
        <fullName evidence="3">Glycosyltransferase family 4 protein</fullName>
    </submittedName>
</protein>
<reference evidence="3 4" key="1">
    <citation type="submission" date="2020-08" db="EMBL/GenBank/DDBJ databases">
        <title>Genome public.</title>
        <authorList>
            <person name="Liu C."/>
            <person name="Sun Q."/>
        </authorList>
    </citation>
    <scope>NUCLEOTIDE SEQUENCE [LARGE SCALE GENOMIC DNA]</scope>
    <source>
        <strain evidence="3 4">BX3</strain>
    </source>
</reference>
<dbReference type="InterPro" id="IPR050194">
    <property type="entry name" value="Glycosyltransferase_grp1"/>
</dbReference>
<dbReference type="RefSeq" id="WP_249305094.1">
    <property type="nucleotide sequence ID" value="NZ_JACRSW010000031.1"/>
</dbReference>
<name>A0ABR7MVC2_9FIRM</name>
<dbReference type="Proteomes" id="UP000637513">
    <property type="component" value="Unassembled WGS sequence"/>
</dbReference>